<sequence length="219" mass="24028">MSERQRTLASAISYEGVGLHTGENCQVTFKPAPPDSGIQFVRSDLPGKPKIRVVAENAVYDSDQGRRTILREGEAEVHTVEHLLAAATGCGIDNLTIELNAREPGHTIDGSATPFVEMFQKAGIEVQAKDRRYFEVPHPVRFAKGGAEVLGFPHEALRISFTIEFEHPVIGTQHAVFDIEPEVFLREIAPARTFVLREDVEKLQKAGMIKGGSLDTAVV</sequence>
<protein>
    <recommendedName>
        <fullName evidence="4">UDP-3-O-acyl-N-acetylglucosamine deacetylase</fullName>
        <ecNumber evidence="4">3.5.1.108</ecNumber>
    </recommendedName>
</protein>
<dbReference type="GO" id="GO:0103117">
    <property type="term" value="F:UDP-3-O-acyl-N-acetylglucosamine deacetylase activity"/>
    <property type="evidence" value="ECO:0007669"/>
    <property type="project" value="UniProtKB-EC"/>
</dbReference>
<dbReference type="Proteomes" id="UP000547674">
    <property type="component" value="Unassembled WGS sequence"/>
</dbReference>
<dbReference type="Pfam" id="PF03331">
    <property type="entry name" value="LpxC"/>
    <property type="match status" value="1"/>
</dbReference>
<keyword evidence="6" id="KW-0441">Lipid A biosynthesis</keyword>
<evidence type="ECO:0000256" key="6">
    <source>
        <dbReference type="ARBA" id="ARBA00022556"/>
    </source>
</evidence>
<feature type="non-terminal residue" evidence="12">
    <location>
        <position position="219"/>
    </location>
</feature>
<dbReference type="Gene3D" id="3.30.230.20">
    <property type="entry name" value="lpxc deacetylase, domain 1"/>
    <property type="match status" value="1"/>
</dbReference>
<evidence type="ECO:0000256" key="5">
    <source>
        <dbReference type="ARBA" id="ARBA00022516"/>
    </source>
</evidence>
<keyword evidence="5" id="KW-0444">Lipid biosynthesis</keyword>
<evidence type="ECO:0000256" key="10">
    <source>
        <dbReference type="ARBA" id="ARBA00023098"/>
    </source>
</evidence>
<dbReference type="GO" id="GO:0016020">
    <property type="term" value="C:membrane"/>
    <property type="evidence" value="ECO:0007669"/>
    <property type="project" value="GOC"/>
</dbReference>
<evidence type="ECO:0000256" key="7">
    <source>
        <dbReference type="ARBA" id="ARBA00022723"/>
    </source>
</evidence>
<evidence type="ECO:0000256" key="8">
    <source>
        <dbReference type="ARBA" id="ARBA00022801"/>
    </source>
</evidence>
<proteinExistence type="predicted"/>
<keyword evidence="8" id="KW-0378">Hydrolase</keyword>
<dbReference type="PANTHER" id="PTHR33694:SF1">
    <property type="entry name" value="UDP-3-O-ACYL-N-ACETYLGLUCOSAMINE DEACETYLASE 1, MITOCHONDRIAL-RELATED"/>
    <property type="match status" value="1"/>
</dbReference>
<keyword evidence="9" id="KW-0862">Zinc</keyword>
<evidence type="ECO:0000256" key="11">
    <source>
        <dbReference type="ARBA" id="ARBA00024535"/>
    </source>
</evidence>
<dbReference type="InterPro" id="IPR015870">
    <property type="entry name" value="UDP-acyl_N-AcGlcN_deAcase_N"/>
</dbReference>
<evidence type="ECO:0000256" key="4">
    <source>
        <dbReference type="ARBA" id="ARBA00012745"/>
    </source>
</evidence>
<keyword evidence="7" id="KW-0479">Metal-binding</keyword>
<dbReference type="SUPFAM" id="SSF54211">
    <property type="entry name" value="Ribosomal protein S5 domain 2-like"/>
    <property type="match status" value="2"/>
</dbReference>
<dbReference type="GO" id="GO:0046872">
    <property type="term" value="F:metal ion binding"/>
    <property type="evidence" value="ECO:0007669"/>
    <property type="project" value="UniProtKB-KW"/>
</dbReference>
<keyword evidence="10" id="KW-0443">Lipid metabolism</keyword>
<evidence type="ECO:0000313" key="12">
    <source>
        <dbReference type="EMBL" id="NNF05324.1"/>
    </source>
</evidence>
<dbReference type="InterPro" id="IPR011334">
    <property type="entry name" value="UDP-acyl_GlcNac_deAcase_C"/>
</dbReference>
<comment type="catalytic activity">
    <reaction evidence="11">
        <text>a UDP-3-O-[(3R)-3-hydroxyacyl]-N-acetyl-alpha-D-glucosamine + H2O = a UDP-3-O-[(3R)-3-hydroxyacyl]-alpha-D-glucosamine + acetate</text>
        <dbReference type="Rhea" id="RHEA:67816"/>
        <dbReference type="ChEBI" id="CHEBI:15377"/>
        <dbReference type="ChEBI" id="CHEBI:30089"/>
        <dbReference type="ChEBI" id="CHEBI:137740"/>
        <dbReference type="ChEBI" id="CHEBI:173225"/>
        <dbReference type="EC" id="3.5.1.108"/>
    </reaction>
</comment>
<accession>A0A7Y2E4Z6</accession>
<gene>
    <name evidence="12" type="ORF">HKN21_01055</name>
</gene>
<dbReference type="EMBL" id="JABDJR010000034">
    <property type="protein sequence ID" value="NNF05324.1"/>
    <property type="molecule type" value="Genomic_DNA"/>
</dbReference>
<evidence type="ECO:0000256" key="2">
    <source>
        <dbReference type="ARBA" id="ARBA00002923"/>
    </source>
</evidence>
<reference evidence="12 13" key="1">
    <citation type="submission" date="2020-03" db="EMBL/GenBank/DDBJ databases">
        <title>Metabolic flexibility allows generalist bacteria to become dominant in a frequently disturbed ecosystem.</title>
        <authorList>
            <person name="Chen Y.-J."/>
            <person name="Leung P.M."/>
            <person name="Bay S.K."/>
            <person name="Hugenholtz P."/>
            <person name="Kessler A.J."/>
            <person name="Shelley G."/>
            <person name="Waite D.W."/>
            <person name="Cook P.L."/>
            <person name="Greening C."/>
        </authorList>
    </citation>
    <scope>NUCLEOTIDE SEQUENCE [LARGE SCALE GENOMIC DNA]</scope>
    <source>
        <strain evidence="12">SS_bin_28</strain>
    </source>
</reference>
<comment type="cofactor">
    <cofactor evidence="1">
        <name>Zn(2+)</name>
        <dbReference type="ChEBI" id="CHEBI:29105"/>
    </cofactor>
</comment>
<name>A0A7Y2E4Z6_UNCEI</name>
<dbReference type="AlphaFoldDB" id="A0A7Y2E4Z6"/>
<comment type="function">
    <text evidence="2">Catalyzes the hydrolysis of UDP-3-O-myristoyl-N-acetylglucosamine to form UDP-3-O-myristoylglucosamine and acetate, the committed step in lipid A biosynthesis.</text>
</comment>
<comment type="caution">
    <text evidence="12">The sequence shown here is derived from an EMBL/GenBank/DDBJ whole genome shotgun (WGS) entry which is preliminary data.</text>
</comment>
<evidence type="ECO:0000256" key="3">
    <source>
        <dbReference type="ARBA" id="ARBA00005002"/>
    </source>
</evidence>
<dbReference type="EC" id="3.5.1.108" evidence="4"/>
<dbReference type="PANTHER" id="PTHR33694">
    <property type="entry name" value="UDP-3-O-ACYL-N-ACETYLGLUCOSAMINE DEACETYLASE 1, MITOCHONDRIAL-RELATED"/>
    <property type="match status" value="1"/>
</dbReference>
<evidence type="ECO:0000256" key="1">
    <source>
        <dbReference type="ARBA" id="ARBA00001947"/>
    </source>
</evidence>
<dbReference type="UniPathway" id="UPA00359">
    <property type="reaction ID" value="UER00478"/>
</dbReference>
<dbReference type="InterPro" id="IPR020568">
    <property type="entry name" value="Ribosomal_Su5_D2-typ_SF"/>
</dbReference>
<evidence type="ECO:0000313" key="13">
    <source>
        <dbReference type="Proteomes" id="UP000547674"/>
    </source>
</evidence>
<dbReference type="Gene3D" id="3.30.1700.10">
    <property type="entry name" value="lpxc deacetylase, domain 2"/>
    <property type="match status" value="1"/>
</dbReference>
<evidence type="ECO:0000256" key="9">
    <source>
        <dbReference type="ARBA" id="ARBA00022833"/>
    </source>
</evidence>
<dbReference type="InterPro" id="IPR004463">
    <property type="entry name" value="UDP-acyl_GlcNac_deAcase"/>
</dbReference>
<organism evidence="12 13">
    <name type="scientific">Eiseniibacteriota bacterium</name>
    <dbReference type="NCBI Taxonomy" id="2212470"/>
    <lineage>
        <taxon>Bacteria</taxon>
        <taxon>Candidatus Eiseniibacteriota</taxon>
    </lineage>
</organism>
<comment type="pathway">
    <text evidence="3">Glycolipid biosynthesis; lipid IV(A) biosynthesis; lipid IV(A) from (3R)-3-hydroxytetradecanoyl-[acyl-carrier-protein] and UDP-N-acetyl-alpha-D-glucosamine: step 2/6.</text>
</comment>
<dbReference type="GO" id="GO:0009245">
    <property type="term" value="P:lipid A biosynthetic process"/>
    <property type="evidence" value="ECO:0007669"/>
    <property type="project" value="UniProtKB-KW"/>
</dbReference>